<evidence type="ECO:0000313" key="2">
    <source>
        <dbReference type="EMBL" id="MCG7321886.1"/>
    </source>
</evidence>
<dbReference type="Proteomes" id="UP001521931">
    <property type="component" value="Unassembled WGS sequence"/>
</dbReference>
<sequence length="130" mass="13731">MTYPPQPGSGPYDPRPGDAYDPRPGDAYANRPTDAYGNPTDAYGQQGGQLGGQFGGQQGQYGGQPGQYEAQESGRSGPRLFPFPHWSTRTRNGTSVSVGGCCLPLPIGCLATTLTVGAVAASRVYRHVRR</sequence>
<name>A0ABS9Q1Y2_9MICO</name>
<comment type="caution">
    <text evidence="2">The sequence shown here is derived from an EMBL/GenBank/DDBJ whole genome shotgun (WGS) entry which is preliminary data.</text>
</comment>
<gene>
    <name evidence="2" type="ORF">MHL29_08310</name>
</gene>
<proteinExistence type="predicted"/>
<evidence type="ECO:0000313" key="3">
    <source>
        <dbReference type="Proteomes" id="UP001521931"/>
    </source>
</evidence>
<protein>
    <submittedName>
        <fullName evidence="2">Uncharacterized protein</fullName>
    </submittedName>
</protein>
<feature type="compositionally biased region" description="Gly residues" evidence="1">
    <location>
        <begin position="45"/>
        <end position="65"/>
    </location>
</feature>
<keyword evidence="3" id="KW-1185">Reference proteome</keyword>
<dbReference type="RefSeq" id="WP_037212114.1">
    <property type="nucleotide sequence ID" value="NZ_JAKRCV010000020.1"/>
</dbReference>
<organism evidence="2 3">
    <name type="scientific">Arsenicicoccus bolidensis</name>
    <dbReference type="NCBI Taxonomy" id="229480"/>
    <lineage>
        <taxon>Bacteria</taxon>
        <taxon>Bacillati</taxon>
        <taxon>Actinomycetota</taxon>
        <taxon>Actinomycetes</taxon>
        <taxon>Micrococcales</taxon>
        <taxon>Intrasporangiaceae</taxon>
        <taxon>Arsenicicoccus</taxon>
    </lineage>
</organism>
<feature type="compositionally biased region" description="Basic and acidic residues" evidence="1">
    <location>
        <begin position="15"/>
        <end position="24"/>
    </location>
</feature>
<feature type="region of interest" description="Disordered" evidence="1">
    <location>
        <begin position="1"/>
        <end position="81"/>
    </location>
</feature>
<accession>A0ABS9Q1Y2</accession>
<reference evidence="2 3" key="1">
    <citation type="submission" date="2022-02" db="EMBL/GenBank/DDBJ databases">
        <title>Uncovering new skin microbiome diversity through culturing and metagenomics.</title>
        <authorList>
            <person name="Conlan S."/>
            <person name="Deming C."/>
            <person name="Nisc Comparative Sequencing Program N."/>
            <person name="Segre J.A."/>
        </authorList>
    </citation>
    <scope>NUCLEOTIDE SEQUENCE [LARGE SCALE GENOMIC DNA]</scope>
    <source>
        <strain evidence="2 3">ACRQZ</strain>
    </source>
</reference>
<dbReference type="EMBL" id="JAKRCV010000020">
    <property type="protein sequence ID" value="MCG7321886.1"/>
    <property type="molecule type" value="Genomic_DNA"/>
</dbReference>
<evidence type="ECO:0000256" key="1">
    <source>
        <dbReference type="SAM" id="MobiDB-lite"/>
    </source>
</evidence>